<dbReference type="EMBL" id="OKRC01000001">
    <property type="protein sequence ID" value="SPE18685.1"/>
    <property type="molecule type" value="Genomic_DNA"/>
</dbReference>
<proteinExistence type="predicted"/>
<feature type="coiled-coil region" evidence="1">
    <location>
        <begin position="302"/>
        <end position="333"/>
    </location>
</feature>
<dbReference type="AlphaFoldDB" id="A0AAE8J5D4"/>
<dbReference type="Proteomes" id="UP000239650">
    <property type="component" value="Unassembled WGS sequence"/>
</dbReference>
<sequence>MKQLDIYSSQIQRVYLALEDEIIKMLIKRLNTKGLDGDNFNVYSWHLDRLNQLGALNEETAKLVSKATKISKPLLEKMIKESGYDIADATSKTLSNGLDVDKKPVSSNVDMILRNMLKQTFLDLDNYVNQTLITTNAGQGVVSKAYQSILENMVANVTTGTTTAKQALNKAMYKLVDGGLESGLIDKGGHHWSIEAYTRTVLDSTKYRVMNETRMEQAHEYDVHTFVMSSHPASRAACAPIQGKVVNDVPTSSPKYDKRYPSIYDHGYGEPAGCFGINCHHMKYPFIPDVNTNHQEQYDPIEAQENGKVQQKQRQLERAIRNSKRKLNTANELGDREGAEKFKLLIRKQQGALRQFIGDNEFLHRDYSREKVVK</sequence>
<dbReference type="InterPro" id="IPR009319">
    <property type="entry name" value="Phage_A118_VSP1"/>
</dbReference>
<gene>
    <name evidence="2" type="ORF">LAS9267_00232</name>
</gene>
<dbReference type="RefSeq" id="WP_105299998.1">
    <property type="nucleotide sequence ID" value="NZ_CP025136.1"/>
</dbReference>
<protein>
    <submittedName>
        <fullName evidence="2">Phage minor capsid protein 2</fullName>
    </submittedName>
</protein>
<name>A0AAE8J5D4_LATSK</name>
<keyword evidence="1" id="KW-0175">Coiled coil</keyword>
<dbReference type="Pfam" id="PF06152">
    <property type="entry name" value="Phage_min_cap2"/>
    <property type="match status" value="1"/>
</dbReference>
<accession>A0AAE8J5D4</accession>
<evidence type="ECO:0000313" key="3">
    <source>
        <dbReference type="Proteomes" id="UP000239650"/>
    </source>
</evidence>
<comment type="caution">
    <text evidence="2">The sequence shown here is derived from an EMBL/GenBank/DDBJ whole genome shotgun (WGS) entry which is preliminary data.</text>
</comment>
<dbReference type="GO" id="GO:0005198">
    <property type="term" value="F:structural molecule activity"/>
    <property type="evidence" value="ECO:0007669"/>
    <property type="project" value="InterPro"/>
</dbReference>
<reference evidence="2 3" key="1">
    <citation type="submission" date="2018-02" db="EMBL/GenBank/DDBJ databases">
        <authorList>
            <person name="Rodrigo-Torres L."/>
            <person name="Arahal R. D."/>
            <person name="Lucena T."/>
        </authorList>
    </citation>
    <scope>NUCLEOTIDE SEQUENCE [LARGE SCALE GENOMIC DNA]</scope>
    <source>
        <strain evidence="2 3">CECT 9267</strain>
    </source>
</reference>
<evidence type="ECO:0000256" key="1">
    <source>
        <dbReference type="SAM" id="Coils"/>
    </source>
</evidence>
<evidence type="ECO:0000313" key="2">
    <source>
        <dbReference type="EMBL" id="SPE18685.1"/>
    </source>
</evidence>
<organism evidence="2 3">
    <name type="scientific">Latilactobacillus sakei</name>
    <name type="common">Lactobacillus sakei</name>
    <dbReference type="NCBI Taxonomy" id="1599"/>
    <lineage>
        <taxon>Bacteria</taxon>
        <taxon>Bacillati</taxon>
        <taxon>Bacillota</taxon>
        <taxon>Bacilli</taxon>
        <taxon>Lactobacillales</taxon>
        <taxon>Lactobacillaceae</taxon>
        <taxon>Latilactobacillus</taxon>
    </lineage>
</organism>